<feature type="transmembrane region" description="Helical" evidence="2">
    <location>
        <begin position="352"/>
        <end position="371"/>
    </location>
</feature>
<reference evidence="3" key="2">
    <citation type="submission" date="2024-10" db="UniProtKB">
        <authorList>
            <consortium name="EnsemblProtists"/>
        </authorList>
    </citation>
    <scope>IDENTIFICATION</scope>
</reference>
<dbReference type="GO" id="GO:0015297">
    <property type="term" value="F:antiporter activity"/>
    <property type="evidence" value="ECO:0007669"/>
    <property type="project" value="InterPro"/>
</dbReference>
<dbReference type="Proteomes" id="UP000013827">
    <property type="component" value="Unassembled WGS sequence"/>
</dbReference>
<evidence type="ECO:0000313" key="4">
    <source>
        <dbReference type="Proteomes" id="UP000013827"/>
    </source>
</evidence>
<comment type="similarity">
    <text evidence="1">Belongs to the multi antimicrobial extrusion (MATE) (TC 2.A.66.1) family.</text>
</comment>
<name>A0A0D3L0Z3_EMIH1</name>
<feature type="transmembrane region" description="Helical" evidence="2">
    <location>
        <begin position="377"/>
        <end position="397"/>
    </location>
</feature>
<reference evidence="4" key="1">
    <citation type="journal article" date="2013" name="Nature">
        <title>Pan genome of the phytoplankton Emiliania underpins its global distribution.</title>
        <authorList>
            <person name="Read B.A."/>
            <person name="Kegel J."/>
            <person name="Klute M.J."/>
            <person name="Kuo A."/>
            <person name="Lefebvre S.C."/>
            <person name="Maumus F."/>
            <person name="Mayer C."/>
            <person name="Miller J."/>
            <person name="Monier A."/>
            <person name="Salamov A."/>
            <person name="Young J."/>
            <person name="Aguilar M."/>
            <person name="Claverie J.M."/>
            <person name="Frickenhaus S."/>
            <person name="Gonzalez K."/>
            <person name="Herman E.K."/>
            <person name="Lin Y.C."/>
            <person name="Napier J."/>
            <person name="Ogata H."/>
            <person name="Sarno A.F."/>
            <person name="Shmutz J."/>
            <person name="Schroeder D."/>
            <person name="de Vargas C."/>
            <person name="Verret F."/>
            <person name="von Dassow P."/>
            <person name="Valentin K."/>
            <person name="Van de Peer Y."/>
            <person name="Wheeler G."/>
            <person name="Dacks J.B."/>
            <person name="Delwiche C.F."/>
            <person name="Dyhrman S.T."/>
            <person name="Glockner G."/>
            <person name="John U."/>
            <person name="Richards T."/>
            <person name="Worden A.Z."/>
            <person name="Zhang X."/>
            <person name="Grigoriev I.V."/>
            <person name="Allen A.E."/>
            <person name="Bidle K."/>
            <person name="Borodovsky M."/>
            <person name="Bowler C."/>
            <person name="Brownlee C."/>
            <person name="Cock J.M."/>
            <person name="Elias M."/>
            <person name="Gladyshev V.N."/>
            <person name="Groth M."/>
            <person name="Guda C."/>
            <person name="Hadaegh A."/>
            <person name="Iglesias-Rodriguez M.D."/>
            <person name="Jenkins J."/>
            <person name="Jones B.M."/>
            <person name="Lawson T."/>
            <person name="Leese F."/>
            <person name="Lindquist E."/>
            <person name="Lobanov A."/>
            <person name="Lomsadze A."/>
            <person name="Malik S.B."/>
            <person name="Marsh M.E."/>
            <person name="Mackinder L."/>
            <person name="Mock T."/>
            <person name="Mueller-Roeber B."/>
            <person name="Pagarete A."/>
            <person name="Parker M."/>
            <person name="Probert I."/>
            <person name="Quesneville H."/>
            <person name="Raines C."/>
            <person name="Rensing S.A."/>
            <person name="Riano-Pachon D.M."/>
            <person name="Richier S."/>
            <person name="Rokitta S."/>
            <person name="Shiraiwa Y."/>
            <person name="Soanes D.M."/>
            <person name="van der Giezen M."/>
            <person name="Wahlund T.M."/>
            <person name="Williams B."/>
            <person name="Wilson W."/>
            <person name="Wolfe G."/>
            <person name="Wurch L.L."/>
        </authorList>
    </citation>
    <scope>NUCLEOTIDE SEQUENCE</scope>
</reference>
<evidence type="ECO:0000256" key="2">
    <source>
        <dbReference type="SAM" id="Phobius"/>
    </source>
</evidence>
<feature type="transmembrane region" description="Helical" evidence="2">
    <location>
        <begin position="91"/>
        <end position="113"/>
    </location>
</feature>
<feature type="transmembrane region" description="Helical" evidence="2">
    <location>
        <begin position="249"/>
        <end position="270"/>
    </location>
</feature>
<proteinExistence type="inferred from homology"/>
<dbReference type="PaxDb" id="2903-EOD41678"/>
<dbReference type="OMA" id="GVKGIWW"/>
<keyword evidence="2" id="KW-0812">Transmembrane</keyword>
<dbReference type="GO" id="GO:0042910">
    <property type="term" value="F:xenobiotic transmembrane transporter activity"/>
    <property type="evidence" value="ECO:0007669"/>
    <property type="project" value="InterPro"/>
</dbReference>
<protein>
    <recommendedName>
        <fullName evidence="5">Multidrug and toxic compound extrusion protein</fullName>
    </recommendedName>
</protein>
<evidence type="ECO:0000256" key="1">
    <source>
        <dbReference type="ARBA" id="ARBA00010199"/>
    </source>
</evidence>
<dbReference type="RefSeq" id="XP_005794107.1">
    <property type="nucleotide sequence ID" value="XM_005794050.1"/>
</dbReference>
<dbReference type="Pfam" id="PF01554">
    <property type="entry name" value="MatE"/>
    <property type="match status" value="2"/>
</dbReference>
<evidence type="ECO:0008006" key="5">
    <source>
        <dbReference type="Google" id="ProtNLM"/>
    </source>
</evidence>
<dbReference type="PANTHER" id="PTHR11206">
    <property type="entry name" value="MULTIDRUG RESISTANCE PROTEIN"/>
    <property type="match status" value="1"/>
</dbReference>
<keyword evidence="2" id="KW-1133">Transmembrane helix</keyword>
<dbReference type="STRING" id="2903.R1E231"/>
<dbReference type="GO" id="GO:0016020">
    <property type="term" value="C:membrane"/>
    <property type="evidence" value="ECO:0007669"/>
    <property type="project" value="InterPro"/>
</dbReference>
<dbReference type="KEGG" id="ehx:EMIHUDRAFT_94915"/>
<feature type="transmembrane region" description="Helical" evidence="2">
    <location>
        <begin position="125"/>
        <end position="144"/>
    </location>
</feature>
<keyword evidence="2" id="KW-0472">Membrane</keyword>
<dbReference type="eggNOG" id="KOG1347">
    <property type="taxonomic scope" value="Eukaryota"/>
</dbReference>
<sequence>MQIGHAASSATPLAAATLGVLTFNVAGNMILTAPLSAMDTIAPQNFGAGNAVGVGLTALRAVITAPAFLLPTVPLWIFAREILTALGQPPDVAALAQTNMLMLLPSLAPWLVFEVSRKFVYAQDVQWPPLPAAVIGLATHPVWLEMTRGFGPSGPMLAPLFTFSVMAAVLVALIRWRVPRAAAAWPRAEGRAALFGDRKAWRHFLATSAASLFSLTEWLFWEAVCFRVGALGTIPLSAYSVGYSLEPCLFMLAIGLSTALTNAVGGHLGAGRVAAARRTTAIGVGVGIATVCGYSLFAFLAGGSLRRLFSRDAEVLAAAAEMWPSWSMFLLISGTFALLLGLAKGLGQQRQMAVFVVCVLWPVGCPLVWLATCPARVWQMLAFTYMLLSVAMGLCAACTDWHKLSATAIAHSQGSGGAASCAPAHTPTRCEGGLAAVDGAKASGATLVGLDLEDSRTPAPIPLPLPVAVAAV</sequence>
<dbReference type="HOGENOM" id="CLU_579297_0_0_1"/>
<dbReference type="AlphaFoldDB" id="A0A0D3L0Z3"/>
<feature type="transmembrane region" description="Helical" evidence="2">
    <location>
        <begin position="51"/>
        <end position="79"/>
    </location>
</feature>
<organism evidence="3 4">
    <name type="scientific">Emiliania huxleyi (strain CCMP1516)</name>
    <dbReference type="NCBI Taxonomy" id="280463"/>
    <lineage>
        <taxon>Eukaryota</taxon>
        <taxon>Haptista</taxon>
        <taxon>Haptophyta</taxon>
        <taxon>Prymnesiophyceae</taxon>
        <taxon>Isochrysidales</taxon>
        <taxon>Noelaerhabdaceae</taxon>
        <taxon>Emiliania</taxon>
    </lineage>
</organism>
<keyword evidence="4" id="KW-1185">Reference proteome</keyword>
<accession>A0A0D3L0Z3</accession>
<dbReference type="InterPro" id="IPR002528">
    <property type="entry name" value="MATE_fam"/>
</dbReference>
<feature type="transmembrane region" description="Helical" evidence="2">
    <location>
        <begin position="156"/>
        <end position="176"/>
    </location>
</feature>
<evidence type="ECO:0000313" key="3">
    <source>
        <dbReference type="EnsemblProtists" id="EOD41678"/>
    </source>
</evidence>
<feature type="transmembrane region" description="Helical" evidence="2">
    <location>
        <begin position="323"/>
        <end position="343"/>
    </location>
</feature>
<feature type="transmembrane region" description="Helical" evidence="2">
    <location>
        <begin position="12"/>
        <end position="31"/>
    </location>
</feature>
<feature type="transmembrane region" description="Helical" evidence="2">
    <location>
        <begin position="282"/>
        <end position="303"/>
    </location>
</feature>
<dbReference type="GeneID" id="17286948"/>
<dbReference type="EnsemblProtists" id="EOD41678">
    <property type="protein sequence ID" value="EOD41678"/>
    <property type="gene ID" value="EMIHUDRAFT_94915"/>
</dbReference>